<protein>
    <submittedName>
        <fullName evidence="1">Uncharacterized protein</fullName>
    </submittedName>
</protein>
<name>A0A512HW87_9ACTN</name>
<comment type="caution">
    <text evidence="1">The sequence shown here is derived from an EMBL/GenBank/DDBJ whole genome shotgun (WGS) entry which is preliminary data.</text>
</comment>
<organism evidence="1 2">
    <name type="scientific">Aeromicrobium flavum</name>
    <dbReference type="NCBI Taxonomy" id="416568"/>
    <lineage>
        <taxon>Bacteria</taxon>
        <taxon>Bacillati</taxon>
        <taxon>Actinomycetota</taxon>
        <taxon>Actinomycetes</taxon>
        <taxon>Propionibacteriales</taxon>
        <taxon>Nocardioidaceae</taxon>
        <taxon>Aeromicrobium</taxon>
    </lineage>
</organism>
<dbReference type="RefSeq" id="WP_146827573.1">
    <property type="nucleotide sequence ID" value="NZ_BAAAYQ010000001.1"/>
</dbReference>
<evidence type="ECO:0000313" key="2">
    <source>
        <dbReference type="Proteomes" id="UP000321769"/>
    </source>
</evidence>
<dbReference type="OrthoDB" id="3748594at2"/>
<dbReference type="EMBL" id="BJZQ01000009">
    <property type="protein sequence ID" value="GEO89701.1"/>
    <property type="molecule type" value="Genomic_DNA"/>
</dbReference>
<accession>A0A512HW87</accession>
<gene>
    <name evidence="1" type="ORF">AFL01nite_20280</name>
</gene>
<evidence type="ECO:0000313" key="1">
    <source>
        <dbReference type="EMBL" id="GEO89701.1"/>
    </source>
</evidence>
<dbReference type="Proteomes" id="UP000321769">
    <property type="component" value="Unassembled WGS sequence"/>
</dbReference>
<dbReference type="AlphaFoldDB" id="A0A512HW87"/>
<keyword evidence="2" id="KW-1185">Reference proteome</keyword>
<reference evidence="1 2" key="1">
    <citation type="submission" date="2019-07" db="EMBL/GenBank/DDBJ databases">
        <title>Whole genome shotgun sequence of Aeromicrobium flavum NBRC 107625.</title>
        <authorList>
            <person name="Hosoyama A."/>
            <person name="Uohara A."/>
            <person name="Ohji S."/>
            <person name="Ichikawa N."/>
        </authorList>
    </citation>
    <scope>NUCLEOTIDE SEQUENCE [LARGE SCALE GENOMIC DNA]</scope>
    <source>
        <strain evidence="1 2">NBRC 107625</strain>
    </source>
</reference>
<sequence>MSHVRVYAAADLAALRALADDRPVSLEVVVAASEDEEDEYDALLTAAEDGRVVVCAEVEADDAPIRREDLQALHVDADGSGDLAWYAPQELDDVIELLDA</sequence>
<proteinExistence type="predicted"/>